<proteinExistence type="inferred from homology"/>
<evidence type="ECO:0000256" key="1">
    <source>
        <dbReference type="ARBA" id="ARBA00006738"/>
    </source>
</evidence>
<dbReference type="Gene3D" id="3.40.1350.10">
    <property type="match status" value="1"/>
</dbReference>
<comment type="caution">
    <text evidence="3">The sequence shown here is derived from an EMBL/GenBank/DDBJ whole genome shotgun (WGS) entry which is preliminary data.</text>
</comment>
<dbReference type="EMBL" id="QRPB01000009">
    <property type="protein sequence ID" value="RHL78750.1"/>
    <property type="molecule type" value="Genomic_DNA"/>
</dbReference>
<name>A0A396FSF2_9FIRM</name>
<dbReference type="Proteomes" id="UP000266698">
    <property type="component" value="Unassembled WGS sequence"/>
</dbReference>
<evidence type="ECO:0000313" key="3">
    <source>
        <dbReference type="EMBL" id="RHL78750.1"/>
    </source>
</evidence>
<dbReference type="CDD" id="cd20736">
    <property type="entry name" value="PoNe_Nuclease"/>
    <property type="match status" value="1"/>
</dbReference>
<dbReference type="InterPro" id="IPR003509">
    <property type="entry name" value="UPF0102_YraN-like"/>
</dbReference>
<evidence type="ECO:0000256" key="2">
    <source>
        <dbReference type="HAMAP-Rule" id="MF_00048"/>
    </source>
</evidence>
<evidence type="ECO:0000313" key="4">
    <source>
        <dbReference type="Proteomes" id="UP000266698"/>
    </source>
</evidence>
<dbReference type="AlphaFoldDB" id="A0A396FSF2"/>
<sequence length="123" mass="14011">MICEAVMNKRSVGSIYEQFAVEQLINMGYSVLARNYRNRYGEIDIIARDGDTICFCEVKYRRDNGCGSALEAVGYSKQKRIISVARYYLMTHGLSEWTPCRFDVIAVDDDEVTVLKNAFEGSQ</sequence>
<dbReference type="PANTHER" id="PTHR34039:SF1">
    <property type="entry name" value="UPF0102 PROTEIN YRAN"/>
    <property type="match status" value="1"/>
</dbReference>
<dbReference type="HAMAP" id="MF_00048">
    <property type="entry name" value="UPF0102"/>
    <property type="match status" value="1"/>
</dbReference>
<comment type="similarity">
    <text evidence="1 2">Belongs to the UPF0102 family.</text>
</comment>
<reference evidence="3 4" key="1">
    <citation type="submission" date="2018-08" db="EMBL/GenBank/DDBJ databases">
        <title>A genome reference for cultivated species of the human gut microbiota.</title>
        <authorList>
            <person name="Zou Y."/>
            <person name="Xue W."/>
            <person name="Luo G."/>
        </authorList>
    </citation>
    <scope>NUCLEOTIDE SEQUENCE [LARGE SCALE GENOMIC DNA]</scope>
    <source>
        <strain evidence="3 4">AF36-2BH</strain>
    </source>
</reference>
<dbReference type="InterPro" id="IPR011335">
    <property type="entry name" value="Restrct_endonuc-II-like"/>
</dbReference>
<dbReference type="NCBIfam" id="NF009150">
    <property type="entry name" value="PRK12497.1-3"/>
    <property type="match status" value="1"/>
</dbReference>
<gene>
    <name evidence="3" type="ORF">DW001_08620</name>
</gene>
<dbReference type="SUPFAM" id="SSF52980">
    <property type="entry name" value="Restriction endonuclease-like"/>
    <property type="match status" value="1"/>
</dbReference>
<dbReference type="Pfam" id="PF02021">
    <property type="entry name" value="UPF0102"/>
    <property type="match status" value="1"/>
</dbReference>
<protein>
    <recommendedName>
        <fullName evidence="2">UPF0102 protein DW001_08620</fullName>
    </recommendedName>
</protein>
<dbReference type="InterPro" id="IPR011856">
    <property type="entry name" value="tRNA_endonuc-like_dom_sf"/>
</dbReference>
<accession>A0A396FSF2</accession>
<dbReference type="PANTHER" id="PTHR34039">
    <property type="entry name" value="UPF0102 PROTEIN YRAN"/>
    <property type="match status" value="1"/>
</dbReference>
<dbReference type="NCBIfam" id="TIGR00252">
    <property type="entry name" value="YraN family protein"/>
    <property type="match status" value="1"/>
</dbReference>
<dbReference type="GO" id="GO:0003676">
    <property type="term" value="F:nucleic acid binding"/>
    <property type="evidence" value="ECO:0007669"/>
    <property type="project" value="InterPro"/>
</dbReference>
<organism evidence="3 4">
    <name type="scientific">Agathobacter rectalis</name>
    <dbReference type="NCBI Taxonomy" id="39491"/>
    <lineage>
        <taxon>Bacteria</taxon>
        <taxon>Bacillati</taxon>
        <taxon>Bacillota</taxon>
        <taxon>Clostridia</taxon>
        <taxon>Lachnospirales</taxon>
        <taxon>Lachnospiraceae</taxon>
        <taxon>Agathobacter</taxon>
    </lineage>
</organism>